<proteinExistence type="predicted"/>
<evidence type="ECO:0000256" key="1">
    <source>
        <dbReference type="SAM" id="MobiDB-lite"/>
    </source>
</evidence>
<dbReference type="AlphaFoldDB" id="A0A8D8DFK0"/>
<name>A0A8D8DFK0_CULPI</name>
<feature type="region of interest" description="Disordered" evidence="1">
    <location>
        <begin position="134"/>
        <end position="159"/>
    </location>
</feature>
<dbReference type="PROSITE" id="PS51082">
    <property type="entry name" value="WH2"/>
    <property type="match status" value="1"/>
</dbReference>
<dbReference type="GO" id="GO:0003779">
    <property type="term" value="F:actin binding"/>
    <property type="evidence" value="ECO:0007669"/>
    <property type="project" value="InterPro"/>
</dbReference>
<feature type="domain" description="WH2" evidence="2">
    <location>
        <begin position="30"/>
        <end position="47"/>
    </location>
</feature>
<accession>A0A8D8DFK0</accession>
<dbReference type="EMBL" id="HBUE01269619">
    <property type="protein sequence ID" value="CAG6563270.1"/>
    <property type="molecule type" value="Transcribed_RNA"/>
</dbReference>
<organism evidence="3">
    <name type="scientific">Culex pipiens</name>
    <name type="common">House mosquito</name>
    <dbReference type="NCBI Taxonomy" id="7175"/>
    <lineage>
        <taxon>Eukaryota</taxon>
        <taxon>Metazoa</taxon>
        <taxon>Ecdysozoa</taxon>
        <taxon>Arthropoda</taxon>
        <taxon>Hexapoda</taxon>
        <taxon>Insecta</taxon>
        <taxon>Pterygota</taxon>
        <taxon>Neoptera</taxon>
        <taxon>Endopterygota</taxon>
        <taxon>Diptera</taxon>
        <taxon>Nematocera</taxon>
        <taxon>Culicoidea</taxon>
        <taxon>Culicidae</taxon>
        <taxon>Culicinae</taxon>
        <taxon>Culicini</taxon>
        <taxon>Culex</taxon>
        <taxon>Culex</taxon>
    </lineage>
</organism>
<feature type="compositionally biased region" description="Basic and acidic residues" evidence="1">
    <location>
        <begin position="384"/>
        <end position="399"/>
    </location>
</feature>
<dbReference type="Pfam" id="PF02205">
    <property type="entry name" value="WH2"/>
    <property type="match status" value="1"/>
</dbReference>
<feature type="compositionally biased region" description="Polar residues" evidence="1">
    <location>
        <begin position="288"/>
        <end position="297"/>
    </location>
</feature>
<evidence type="ECO:0000313" key="3">
    <source>
        <dbReference type="EMBL" id="CAG6511835.1"/>
    </source>
</evidence>
<feature type="region of interest" description="Disordered" evidence="1">
    <location>
        <begin position="278"/>
        <end position="405"/>
    </location>
</feature>
<sequence length="467" mass="50830">MSTETTKTVPPPPPPLKANKEFCLKTGNADTGLLLADIRNGMTLKPTKTRDKSTAAFIKKSSALVNIEVSQTNGCNDDASIDGMKDALQEELRNTLKRKVKKQDVERGDPTKNHEIEKKIEVKRTDVELKVNNTCSDAGKSSSLLPPPKPARSMNGNSQTAELVKSPVLNKLPAKIETPKIANNTALIKSEPKVKIEPYENSSSSLTGTLKKVTPQKELKIDVAIAQTDSLKNSILSPEVKSGSASIRPSQIKTLTKQGSHVSHTDIVQDAKTIKKSPVTLVEGPSPIINSPVSTPIKSEPYRSGQSATQSPSRTTILDTKIPNTLRKPVTSPKATPNDPSKKLLISHPKASFTLPRSNTRKAQQTEPTASKPVFRILTDLEQTEQRQEKEKIPSRPRADSPGAEPVLNSYVSFAKELANAPNNYPDTVTKTTTVGTLQEDLFYGNTNLRDIKIDIVENGQCKVVSK</sequence>
<dbReference type="EMBL" id="HBUE01124892">
    <property type="protein sequence ID" value="CAG6494220.1"/>
    <property type="molecule type" value="Transcribed_RNA"/>
</dbReference>
<reference evidence="3" key="1">
    <citation type="submission" date="2021-05" db="EMBL/GenBank/DDBJ databases">
        <authorList>
            <person name="Alioto T."/>
            <person name="Alioto T."/>
            <person name="Gomez Garrido J."/>
        </authorList>
    </citation>
    <scope>NUCLEOTIDE SEQUENCE</scope>
</reference>
<feature type="compositionally biased region" description="Polar residues" evidence="1">
    <location>
        <begin position="304"/>
        <end position="318"/>
    </location>
</feature>
<dbReference type="EMBL" id="HBUE01164354">
    <property type="protein sequence ID" value="CAG6511835.1"/>
    <property type="molecule type" value="Transcribed_RNA"/>
</dbReference>
<evidence type="ECO:0000259" key="2">
    <source>
        <dbReference type="PROSITE" id="PS51082"/>
    </source>
</evidence>
<feature type="compositionally biased region" description="Polar residues" evidence="1">
    <location>
        <begin position="355"/>
        <end position="369"/>
    </location>
</feature>
<dbReference type="InterPro" id="IPR003124">
    <property type="entry name" value="WH2_dom"/>
</dbReference>
<protein>
    <submittedName>
        <fullName evidence="3">(northern house mosquito) hypothetical protein</fullName>
    </submittedName>
</protein>